<dbReference type="GO" id="GO:0003964">
    <property type="term" value="F:RNA-directed DNA polymerase activity"/>
    <property type="evidence" value="ECO:0007669"/>
    <property type="project" value="UniProtKB-KW"/>
</dbReference>
<dbReference type="EMBL" id="BKCJ010004537">
    <property type="protein sequence ID" value="GEU61632.1"/>
    <property type="molecule type" value="Genomic_DNA"/>
</dbReference>
<organism evidence="1">
    <name type="scientific">Tanacetum cinerariifolium</name>
    <name type="common">Dalmatian daisy</name>
    <name type="synonym">Chrysanthemum cinerariifolium</name>
    <dbReference type="NCBI Taxonomy" id="118510"/>
    <lineage>
        <taxon>Eukaryota</taxon>
        <taxon>Viridiplantae</taxon>
        <taxon>Streptophyta</taxon>
        <taxon>Embryophyta</taxon>
        <taxon>Tracheophyta</taxon>
        <taxon>Spermatophyta</taxon>
        <taxon>Magnoliopsida</taxon>
        <taxon>eudicotyledons</taxon>
        <taxon>Gunneridae</taxon>
        <taxon>Pentapetalae</taxon>
        <taxon>asterids</taxon>
        <taxon>campanulids</taxon>
        <taxon>Asterales</taxon>
        <taxon>Asteraceae</taxon>
        <taxon>Asteroideae</taxon>
        <taxon>Anthemideae</taxon>
        <taxon>Anthemidinae</taxon>
        <taxon>Tanacetum</taxon>
    </lineage>
</organism>
<accession>A0A6L2LMC1</accession>
<keyword evidence="1" id="KW-0808">Transferase</keyword>
<name>A0A6L2LMC1_TANCI</name>
<evidence type="ECO:0000313" key="1">
    <source>
        <dbReference type="EMBL" id="GEU61632.1"/>
    </source>
</evidence>
<sequence>MNLTILIDESRAGRNEDQCGKKVPKLVPTRVGRGGISRPSGRVTIGEGAKDKQTGQGVRAVLMQEGRSMAYFSQVLGLRAQLKSVYVRELMAIIDGFLNYQSMIEIQYRLGRENEAADALSRRGEADGKRKDVEFAVGDLVYLKLRPYRHILAVKRVDSKLSPRYYGSFVVVERIRQDMRESEVTWEGFEEVWRQFPNFHLEDKDFMWSLQGTEFRTHAMLLPLEGPATTTNIPRSYREAFDQLLTIKVSTSLPPQREHDNRIVLQEGIPPVNIRPYKHPPTQKDAIQLVVKE</sequence>
<protein>
    <submittedName>
        <fullName evidence="1">Reverse transcriptase</fullName>
    </submittedName>
</protein>
<reference evidence="1" key="1">
    <citation type="journal article" date="2019" name="Sci. Rep.">
        <title>Draft genome of Tanacetum cinerariifolium, the natural source of mosquito coil.</title>
        <authorList>
            <person name="Yamashiro T."/>
            <person name="Shiraishi A."/>
            <person name="Satake H."/>
            <person name="Nakayama K."/>
        </authorList>
    </citation>
    <scope>NUCLEOTIDE SEQUENCE</scope>
</reference>
<keyword evidence="1" id="KW-0695">RNA-directed DNA polymerase</keyword>
<keyword evidence="1" id="KW-0548">Nucleotidyltransferase</keyword>
<gene>
    <name evidence="1" type="ORF">Tci_033610</name>
</gene>
<comment type="caution">
    <text evidence="1">The sequence shown here is derived from an EMBL/GenBank/DDBJ whole genome shotgun (WGS) entry which is preliminary data.</text>
</comment>
<proteinExistence type="predicted"/>
<dbReference type="AlphaFoldDB" id="A0A6L2LMC1"/>